<keyword evidence="3" id="KW-1185">Reference proteome</keyword>
<dbReference type="SUPFAM" id="SSF53756">
    <property type="entry name" value="UDP-Glycosyltransferase/glycogen phosphorylase"/>
    <property type="match status" value="1"/>
</dbReference>
<sequence length="360" mass="39844">MSNEPRTPLAGKVVLYVGEMLDGSTSLQRCEAIERQGCRVVRLATRASQIRAPLAARIMAAAYRNGIELPTPDPLDVNDRLAQAIVAERPDLLWLDKALAVIPQTLRNARAKLPALVIAGYSPDDMGQRHNRSTAFGRHLPLYDIFFTTKSYGVAELRALGCRNPVFVANAYDPALHRPLDLGQDERERFGGPITFIGSYEPERASAIAAIVDAGLPVRVWGAGWPDISQFPSGMTVEGRALYGEDYVRTLCASDINLCFLRKLNRDQQTTRSVEIPACGAFMLAERTSEHEALFTEGQEAEYFAGIDELIAKCFFYLKHPDKRASIAAAGLARCRRDGYSNDQRMKSMLEKSFAMEARA</sequence>
<dbReference type="EMBL" id="JALHLG010000044">
    <property type="protein sequence ID" value="MCJ2188721.1"/>
    <property type="molecule type" value="Genomic_DNA"/>
</dbReference>
<reference evidence="2 3" key="1">
    <citation type="submission" date="2022-04" db="EMBL/GenBank/DDBJ databases">
        <title>Identification of a novel bacterium isolated from mangrove sediments.</title>
        <authorList>
            <person name="Pan X."/>
        </authorList>
    </citation>
    <scope>NUCLEOTIDE SEQUENCE [LARGE SCALE GENOMIC DNA]</scope>
    <source>
        <strain evidence="2 3">B2638</strain>
    </source>
</reference>
<dbReference type="InterPro" id="IPR055259">
    <property type="entry name" value="YkvP/CgeB_Glyco_trans-like"/>
</dbReference>
<evidence type="ECO:0000313" key="2">
    <source>
        <dbReference type="EMBL" id="MCJ2188721.1"/>
    </source>
</evidence>
<gene>
    <name evidence="2" type="ORF">MTR66_18110</name>
</gene>
<accession>A0ABT0BUI0</accession>
<evidence type="ECO:0000259" key="1">
    <source>
        <dbReference type="Pfam" id="PF13524"/>
    </source>
</evidence>
<evidence type="ECO:0000313" key="3">
    <source>
        <dbReference type="Proteomes" id="UP001202281"/>
    </source>
</evidence>
<organism evidence="2 3">
    <name type="scientific">Novosphingobium beihaiensis</name>
    <dbReference type="NCBI Taxonomy" id="2930389"/>
    <lineage>
        <taxon>Bacteria</taxon>
        <taxon>Pseudomonadati</taxon>
        <taxon>Pseudomonadota</taxon>
        <taxon>Alphaproteobacteria</taxon>
        <taxon>Sphingomonadales</taxon>
        <taxon>Sphingomonadaceae</taxon>
        <taxon>Novosphingobium</taxon>
    </lineage>
</organism>
<dbReference type="Proteomes" id="UP001202281">
    <property type="component" value="Unassembled WGS sequence"/>
</dbReference>
<protein>
    <submittedName>
        <fullName evidence="2">Glycosyltransferase</fullName>
        <ecNumber evidence="2">2.4.-.-</ecNumber>
    </submittedName>
</protein>
<dbReference type="RefSeq" id="WP_243923610.1">
    <property type="nucleotide sequence ID" value="NZ_JALHLG010000044.1"/>
</dbReference>
<comment type="caution">
    <text evidence="2">The sequence shown here is derived from an EMBL/GenBank/DDBJ whole genome shotgun (WGS) entry which is preliminary data.</text>
</comment>
<dbReference type="GO" id="GO:0016757">
    <property type="term" value="F:glycosyltransferase activity"/>
    <property type="evidence" value="ECO:0007669"/>
    <property type="project" value="UniProtKB-KW"/>
</dbReference>
<feature type="domain" description="Spore protein YkvP/CgeB glycosyl transferase-like" evidence="1">
    <location>
        <begin position="210"/>
        <end position="350"/>
    </location>
</feature>
<dbReference type="Pfam" id="PF13524">
    <property type="entry name" value="Glyco_trans_1_2"/>
    <property type="match status" value="1"/>
</dbReference>
<keyword evidence="2" id="KW-0328">Glycosyltransferase</keyword>
<dbReference type="EC" id="2.4.-.-" evidence="2"/>
<keyword evidence="2" id="KW-0808">Transferase</keyword>
<name>A0ABT0BUI0_9SPHN</name>
<proteinExistence type="predicted"/>